<evidence type="ECO:0000256" key="2">
    <source>
        <dbReference type="ARBA" id="ARBA00008642"/>
    </source>
</evidence>
<dbReference type="SUPFAM" id="SSF53901">
    <property type="entry name" value="Thiolase-like"/>
    <property type="match status" value="1"/>
</dbReference>
<keyword evidence="8" id="KW-1185">Reference proteome</keyword>
<dbReference type="PANTHER" id="PTHR43091:SF1">
    <property type="entry name" value="BETA-KETOACYL-[ACYL-CARRIER-PROTEIN] SYNTHASE III, CHLOROPLASTIC"/>
    <property type="match status" value="1"/>
</dbReference>
<dbReference type="Proteomes" id="UP000515211">
    <property type="component" value="Chromosome 5"/>
</dbReference>
<accession>A0A9C6WQN9</accession>
<name>A0A9C6WQN9_ARADU</name>
<keyword evidence="6" id="KW-0275">Fatty acid biosynthesis</keyword>
<keyword evidence="3" id="KW-0444">Lipid biosynthesis</keyword>
<evidence type="ECO:0000259" key="7">
    <source>
        <dbReference type="Pfam" id="PF08545"/>
    </source>
</evidence>
<evidence type="ECO:0000313" key="8">
    <source>
        <dbReference type="Proteomes" id="UP000515211"/>
    </source>
</evidence>
<evidence type="ECO:0000256" key="6">
    <source>
        <dbReference type="ARBA" id="ARBA00023160"/>
    </source>
</evidence>
<dbReference type="GO" id="GO:0009507">
    <property type="term" value="C:chloroplast"/>
    <property type="evidence" value="ECO:0007669"/>
    <property type="project" value="TreeGrafter"/>
</dbReference>
<sequence>MANVDPDDLDLILMCTSTPEDLFGSAPQIQKQLGCKANPLAYDITAACSGFVLGLISAACHIRGGGFCNVLVIGADALSRYVDWTDRGSCILFGDAAGAVLVQPHQLDIKFAAVVQACHDKKSLLFSSF</sequence>
<gene>
    <name evidence="9" type="primary">LOC107490877</name>
</gene>
<dbReference type="InterPro" id="IPR016039">
    <property type="entry name" value="Thiolase-like"/>
</dbReference>
<evidence type="ECO:0000256" key="1">
    <source>
        <dbReference type="ARBA" id="ARBA00005189"/>
    </source>
</evidence>
<feature type="domain" description="Beta-ketoacyl-[acyl-carrier-protein] synthase III N-terminal" evidence="7">
    <location>
        <begin position="42"/>
        <end position="105"/>
    </location>
</feature>
<proteinExistence type="inferred from homology"/>
<dbReference type="GO" id="GO:0006633">
    <property type="term" value="P:fatty acid biosynthetic process"/>
    <property type="evidence" value="ECO:0007669"/>
    <property type="project" value="UniProtKB-KW"/>
</dbReference>
<dbReference type="GO" id="GO:0004315">
    <property type="term" value="F:3-oxoacyl-[acyl-carrier-protein] synthase activity"/>
    <property type="evidence" value="ECO:0007669"/>
    <property type="project" value="InterPro"/>
</dbReference>
<organism evidence="8 9">
    <name type="scientific">Arachis duranensis</name>
    <name type="common">Wild peanut</name>
    <dbReference type="NCBI Taxonomy" id="130453"/>
    <lineage>
        <taxon>Eukaryota</taxon>
        <taxon>Viridiplantae</taxon>
        <taxon>Streptophyta</taxon>
        <taxon>Embryophyta</taxon>
        <taxon>Tracheophyta</taxon>
        <taxon>Spermatophyta</taxon>
        <taxon>Magnoliopsida</taxon>
        <taxon>eudicotyledons</taxon>
        <taxon>Gunneridae</taxon>
        <taxon>Pentapetalae</taxon>
        <taxon>rosids</taxon>
        <taxon>fabids</taxon>
        <taxon>Fabales</taxon>
        <taxon>Fabaceae</taxon>
        <taxon>Papilionoideae</taxon>
        <taxon>50 kb inversion clade</taxon>
        <taxon>dalbergioids sensu lato</taxon>
        <taxon>Dalbergieae</taxon>
        <taxon>Pterocarpus clade</taxon>
        <taxon>Arachis</taxon>
    </lineage>
</organism>
<reference evidence="8" key="1">
    <citation type="journal article" date="2016" name="Nat. Genet.">
        <title>The genome sequences of Arachis duranensis and Arachis ipaensis, the diploid ancestors of cultivated peanut.</title>
        <authorList>
            <person name="Bertioli D.J."/>
            <person name="Cannon S.B."/>
            <person name="Froenicke L."/>
            <person name="Huang G."/>
            <person name="Farmer A.D."/>
            <person name="Cannon E.K."/>
            <person name="Liu X."/>
            <person name="Gao D."/>
            <person name="Clevenger J."/>
            <person name="Dash S."/>
            <person name="Ren L."/>
            <person name="Moretzsohn M.C."/>
            <person name="Shirasawa K."/>
            <person name="Huang W."/>
            <person name="Vidigal B."/>
            <person name="Abernathy B."/>
            <person name="Chu Y."/>
            <person name="Niederhuth C.E."/>
            <person name="Umale P."/>
            <person name="Araujo A.C."/>
            <person name="Kozik A."/>
            <person name="Kim K.D."/>
            <person name="Burow M.D."/>
            <person name="Varshney R.K."/>
            <person name="Wang X."/>
            <person name="Zhang X."/>
            <person name="Barkley N."/>
            <person name="Guimaraes P.M."/>
            <person name="Isobe S."/>
            <person name="Guo B."/>
            <person name="Liao B."/>
            <person name="Stalker H.T."/>
            <person name="Schmitz R.J."/>
            <person name="Scheffler B.E."/>
            <person name="Leal-Bertioli S.C."/>
            <person name="Xun X."/>
            <person name="Jackson S.A."/>
            <person name="Michelmore R."/>
            <person name="Ozias-Akins P."/>
        </authorList>
    </citation>
    <scope>NUCLEOTIDE SEQUENCE [LARGE SCALE GENOMIC DNA]</scope>
    <source>
        <strain evidence="8">cv. V14167</strain>
    </source>
</reference>
<dbReference type="Gene3D" id="3.40.47.10">
    <property type="match status" value="1"/>
</dbReference>
<keyword evidence="4" id="KW-0276">Fatty acid metabolism</keyword>
<dbReference type="InterPro" id="IPR013751">
    <property type="entry name" value="ACP_syn_III_N"/>
</dbReference>
<comment type="similarity">
    <text evidence="2">Belongs to the thiolase-like superfamily. FabH family.</text>
</comment>
<dbReference type="KEGG" id="adu:107490877"/>
<keyword evidence="5" id="KW-0443">Lipid metabolism</keyword>
<evidence type="ECO:0000313" key="9">
    <source>
        <dbReference type="RefSeq" id="XP_052118261.1"/>
    </source>
</evidence>
<reference evidence="9" key="2">
    <citation type="submission" date="2025-08" db="UniProtKB">
        <authorList>
            <consortium name="RefSeq"/>
        </authorList>
    </citation>
    <scope>IDENTIFICATION</scope>
    <source>
        <tissue evidence="9">Whole plant</tissue>
    </source>
</reference>
<dbReference type="GeneID" id="107490877"/>
<evidence type="ECO:0000256" key="5">
    <source>
        <dbReference type="ARBA" id="ARBA00023098"/>
    </source>
</evidence>
<comment type="pathway">
    <text evidence="1">Lipid metabolism.</text>
</comment>
<dbReference type="RefSeq" id="XP_052118261.1">
    <property type="nucleotide sequence ID" value="XM_052262301.1"/>
</dbReference>
<dbReference type="AlphaFoldDB" id="A0A9C6WQN9"/>
<protein>
    <submittedName>
        <fullName evidence="9">Beta-ketoacyl-[acyl-carrier-protein] synthase III B, chloroplastic</fullName>
    </submittedName>
</protein>
<dbReference type="PANTHER" id="PTHR43091">
    <property type="entry name" value="3-OXOACYL-[ACYL-CARRIER-PROTEIN] SYNTHASE"/>
    <property type="match status" value="1"/>
</dbReference>
<evidence type="ECO:0000256" key="4">
    <source>
        <dbReference type="ARBA" id="ARBA00022832"/>
    </source>
</evidence>
<evidence type="ECO:0000256" key="3">
    <source>
        <dbReference type="ARBA" id="ARBA00022516"/>
    </source>
</evidence>
<dbReference type="Pfam" id="PF08545">
    <property type="entry name" value="ACP_syn_III"/>
    <property type="match status" value="1"/>
</dbReference>